<name>A0A1X7KYK9_9SPHI</name>
<dbReference type="InterPro" id="IPR019850">
    <property type="entry name" value="GldD-like"/>
</dbReference>
<evidence type="ECO:0000313" key="1">
    <source>
        <dbReference type="EMBL" id="SMG46122.1"/>
    </source>
</evidence>
<dbReference type="EMBL" id="FXAU01000007">
    <property type="protein sequence ID" value="SMG46122.1"/>
    <property type="molecule type" value="Genomic_DNA"/>
</dbReference>
<dbReference type="OrthoDB" id="679501at2"/>
<dbReference type="Proteomes" id="UP000192980">
    <property type="component" value="Unassembled WGS sequence"/>
</dbReference>
<accession>A0A1X7KYK9</accession>
<dbReference type="Pfam" id="PF25593">
    <property type="entry name" value="GldD_lipo"/>
    <property type="match status" value="1"/>
</dbReference>
<organism evidence="1 2">
    <name type="scientific">Sphingobacterium psychroaquaticum</name>
    <dbReference type="NCBI Taxonomy" id="561061"/>
    <lineage>
        <taxon>Bacteria</taxon>
        <taxon>Pseudomonadati</taxon>
        <taxon>Bacteroidota</taxon>
        <taxon>Sphingobacteriia</taxon>
        <taxon>Sphingobacteriales</taxon>
        <taxon>Sphingobacteriaceae</taxon>
        <taxon>Sphingobacterium</taxon>
    </lineage>
</organism>
<keyword evidence="2" id="KW-1185">Reference proteome</keyword>
<proteinExistence type="predicted"/>
<dbReference type="PROSITE" id="PS51257">
    <property type="entry name" value="PROKAR_LIPOPROTEIN"/>
    <property type="match status" value="1"/>
</dbReference>
<dbReference type="AlphaFoldDB" id="A0A1X7KYK9"/>
<dbReference type="STRING" id="561061.SAMN05660862_3264"/>
<dbReference type="RefSeq" id="WP_085473970.1">
    <property type="nucleotide sequence ID" value="NZ_CP038029.1"/>
</dbReference>
<keyword evidence="1" id="KW-0449">Lipoprotein</keyword>
<sequence>MQKIKTSIIFFVIILGTIISCTNTSDYSPKPRGFFRISFPEKTYQEAKTGCPFTMDIPSYSVLRDDRSAGAQPCWKNLDFPAYNARLHISYFKISPQAPFSALTEDARTFAFKHTAKASAIDQRRINRPEDAVYGLTYYIKGNTASNLQFFVSDSTTHYLRAALYFNEKPNMDSIAPVLEFIQADIERMVNTITWK</sequence>
<reference evidence="1 2" key="1">
    <citation type="submission" date="2017-04" db="EMBL/GenBank/DDBJ databases">
        <authorList>
            <person name="Afonso C.L."/>
            <person name="Miller P.J."/>
            <person name="Scott M.A."/>
            <person name="Spackman E."/>
            <person name="Goraichik I."/>
            <person name="Dimitrov K.M."/>
            <person name="Suarez D.L."/>
            <person name="Swayne D.E."/>
        </authorList>
    </citation>
    <scope>NUCLEOTIDE SEQUENCE [LARGE SCALE GENOMIC DNA]</scope>
    <source>
        <strain evidence="1 2">DSM 22418</strain>
    </source>
</reference>
<evidence type="ECO:0000313" key="2">
    <source>
        <dbReference type="Proteomes" id="UP000192980"/>
    </source>
</evidence>
<gene>
    <name evidence="1" type="ORF">SAMN05660862_3264</name>
</gene>
<protein>
    <submittedName>
        <fullName evidence="1">Gliding motility-associated lipoprotein GldD</fullName>
    </submittedName>
</protein>